<comment type="caution">
    <text evidence="1">The sequence shown here is derived from an EMBL/GenBank/DDBJ whole genome shotgun (WGS) entry which is preliminary data.</text>
</comment>
<proteinExistence type="predicted"/>
<organism evidence="1 2">
    <name type="scientific">Neobacillus paridis</name>
    <dbReference type="NCBI Taxonomy" id="2803862"/>
    <lineage>
        <taxon>Bacteria</taxon>
        <taxon>Bacillati</taxon>
        <taxon>Bacillota</taxon>
        <taxon>Bacilli</taxon>
        <taxon>Bacillales</taxon>
        <taxon>Bacillaceae</taxon>
        <taxon>Neobacillus</taxon>
    </lineage>
</organism>
<evidence type="ECO:0000313" key="2">
    <source>
        <dbReference type="Proteomes" id="UP000623967"/>
    </source>
</evidence>
<evidence type="ECO:0000313" key="1">
    <source>
        <dbReference type="EMBL" id="MBL4954513.1"/>
    </source>
</evidence>
<accession>A0ABS1TTK5</accession>
<name>A0ABS1TTK5_9BACI</name>
<gene>
    <name evidence="1" type="ORF">JK635_20340</name>
</gene>
<reference evidence="1 2" key="1">
    <citation type="submission" date="2021-01" db="EMBL/GenBank/DDBJ databases">
        <title>Genome public.</title>
        <authorList>
            <person name="Liu C."/>
            <person name="Sun Q."/>
        </authorList>
    </citation>
    <scope>NUCLEOTIDE SEQUENCE [LARGE SCALE GENOMIC DNA]</scope>
    <source>
        <strain evidence="1 2">YIM B02564</strain>
    </source>
</reference>
<protein>
    <submittedName>
        <fullName evidence="1">Uncharacterized protein</fullName>
    </submittedName>
</protein>
<sequence>MELMDSNQIVSFVVRFQLAAVEKETGRRQWRIKVTHVQEERETLFESLGEAMNYIAKMIEDV</sequence>
<dbReference type="EMBL" id="JAESWB010000340">
    <property type="protein sequence ID" value="MBL4954513.1"/>
    <property type="molecule type" value="Genomic_DNA"/>
</dbReference>
<keyword evidence="2" id="KW-1185">Reference proteome</keyword>
<dbReference type="Proteomes" id="UP000623967">
    <property type="component" value="Unassembled WGS sequence"/>
</dbReference>